<feature type="binding site" evidence="3">
    <location>
        <position position="260"/>
    </location>
    <ligand>
        <name>Zn(2+)</name>
        <dbReference type="ChEBI" id="CHEBI:29105"/>
    </ligand>
</feature>
<proteinExistence type="predicted"/>
<sequence>MVHLHGAATMTSRSRVRGAALQASLLTNSNTNMDPPPPNPLNLLSEDQLAEKVDMLLDWWHDKKQVLCITGAGLSTESGLADYRGHNGSYHRGHKPMIHDQFMGSEYQRKRYWGRGMVGWTNFFTAKPNKGHLALASLERNKKIGVTFDDQPEFYNSEQDDSWLFSSGQQQMAIITQNVDSLHRRAGSTHVTELHGRTDMLVCMSCGAKRERNDFHTELETSNREWLERAMNEAEMRPDGDAALPDDNNSYYKSLCIPPCQSCGEGFLKPSVVFFGDSVPSHRRARCSAAVDAADGLLVVGSSLAVYSSYRHVREAHQKGTPIAILNVGETRAELEQLNSVTKIEAPAGPTLQRIAQHFDTQNS</sequence>
<protein>
    <submittedName>
        <fullName evidence="5">Lipoamidase sirtuin-4, mitochondrial</fullName>
    </submittedName>
</protein>
<dbReference type="InterPro" id="IPR003000">
    <property type="entry name" value="Sirtuin"/>
</dbReference>
<dbReference type="GO" id="GO:0046872">
    <property type="term" value="F:metal ion binding"/>
    <property type="evidence" value="ECO:0007669"/>
    <property type="project" value="UniProtKB-KW"/>
</dbReference>
<dbReference type="Gene3D" id="3.40.50.1220">
    <property type="entry name" value="TPP-binding domain"/>
    <property type="match status" value="1"/>
</dbReference>
<keyword evidence="6" id="KW-1185">Reference proteome</keyword>
<evidence type="ECO:0000256" key="1">
    <source>
        <dbReference type="ARBA" id="ARBA00022679"/>
    </source>
</evidence>
<feature type="binding site" evidence="3">
    <location>
        <position position="203"/>
    </location>
    <ligand>
        <name>Zn(2+)</name>
        <dbReference type="ChEBI" id="CHEBI:29105"/>
    </ligand>
</feature>
<name>A0A9N8E2F5_9STRA</name>
<dbReference type="PANTHER" id="PTHR11085:SF10">
    <property type="entry name" value="NAD-DEPENDENT PROTEIN DEACYLASE SIRTUIN-5, MITOCHONDRIAL-RELATED"/>
    <property type="match status" value="1"/>
</dbReference>
<keyword evidence="1" id="KW-0808">Transferase</keyword>
<dbReference type="InterPro" id="IPR026591">
    <property type="entry name" value="Sirtuin_cat_small_dom_sf"/>
</dbReference>
<dbReference type="EMBL" id="CAICTM010000487">
    <property type="protein sequence ID" value="CAB9511514.1"/>
    <property type="molecule type" value="Genomic_DNA"/>
</dbReference>
<keyword evidence="2" id="KW-0520">NAD</keyword>
<comment type="caution">
    <text evidence="5">The sequence shown here is derived from an EMBL/GenBank/DDBJ whole genome shotgun (WGS) entry which is preliminary data.</text>
</comment>
<evidence type="ECO:0000313" key="6">
    <source>
        <dbReference type="Proteomes" id="UP001153069"/>
    </source>
</evidence>
<dbReference type="AlphaFoldDB" id="A0A9N8E2F5"/>
<evidence type="ECO:0000313" key="5">
    <source>
        <dbReference type="EMBL" id="CAB9511514.1"/>
    </source>
</evidence>
<dbReference type="GO" id="GO:0070403">
    <property type="term" value="F:NAD+ binding"/>
    <property type="evidence" value="ECO:0007669"/>
    <property type="project" value="InterPro"/>
</dbReference>
<dbReference type="PROSITE" id="PS50305">
    <property type="entry name" value="SIRTUIN"/>
    <property type="match status" value="1"/>
</dbReference>
<feature type="active site" description="Proton acceptor" evidence="3">
    <location>
        <position position="195"/>
    </location>
</feature>
<organism evidence="5 6">
    <name type="scientific">Seminavis robusta</name>
    <dbReference type="NCBI Taxonomy" id="568900"/>
    <lineage>
        <taxon>Eukaryota</taxon>
        <taxon>Sar</taxon>
        <taxon>Stramenopiles</taxon>
        <taxon>Ochrophyta</taxon>
        <taxon>Bacillariophyta</taxon>
        <taxon>Bacillariophyceae</taxon>
        <taxon>Bacillariophycidae</taxon>
        <taxon>Naviculales</taxon>
        <taxon>Naviculaceae</taxon>
        <taxon>Seminavis</taxon>
    </lineage>
</organism>
<reference evidence="5" key="1">
    <citation type="submission" date="2020-06" db="EMBL/GenBank/DDBJ databases">
        <authorList>
            <consortium name="Plant Systems Biology data submission"/>
        </authorList>
    </citation>
    <scope>NUCLEOTIDE SEQUENCE</scope>
    <source>
        <strain evidence="5">D6</strain>
    </source>
</reference>
<dbReference type="SUPFAM" id="SSF52467">
    <property type="entry name" value="DHS-like NAD/FAD-binding domain"/>
    <property type="match status" value="1"/>
</dbReference>
<dbReference type="Gene3D" id="3.30.1600.10">
    <property type="entry name" value="SIR2/SIRT2 'Small Domain"/>
    <property type="match status" value="1"/>
</dbReference>
<feature type="binding site" evidence="3">
    <location>
        <position position="206"/>
    </location>
    <ligand>
        <name>Zn(2+)</name>
        <dbReference type="ChEBI" id="CHEBI:29105"/>
    </ligand>
</feature>
<feature type="binding site" evidence="3">
    <location>
        <position position="263"/>
    </location>
    <ligand>
        <name>Zn(2+)</name>
        <dbReference type="ChEBI" id="CHEBI:29105"/>
    </ligand>
</feature>
<dbReference type="GO" id="GO:0017136">
    <property type="term" value="F:histone deacetylase activity, NAD-dependent"/>
    <property type="evidence" value="ECO:0007669"/>
    <property type="project" value="TreeGrafter"/>
</dbReference>
<dbReference type="InterPro" id="IPR026590">
    <property type="entry name" value="Ssirtuin_cat_dom"/>
</dbReference>
<keyword evidence="3" id="KW-0479">Metal-binding</keyword>
<dbReference type="Pfam" id="PF02146">
    <property type="entry name" value="SIR2"/>
    <property type="match status" value="2"/>
</dbReference>
<evidence type="ECO:0000259" key="4">
    <source>
        <dbReference type="PROSITE" id="PS50305"/>
    </source>
</evidence>
<dbReference type="OrthoDB" id="424302at2759"/>
<evidence type="ECO:0000256" key="2">
    <source>
        <dbReference type="ARBA" id="ARBA00023027"/>
    </source>
</evidence>
<dbReference type="PANTHER" id="PTHR11085">
    <property type="entry name" value="NAD-DEPENDENT PROTEIN DEACYLASE SIRTUIN-5, MITOCHONDRIAL-RELATED"/>
    <property type="match status" value="1"/>
</dbReference>
<accession>A0A9N8E2F5</accession>
<feature type="domain" description="Deacetylase sirtuin-type" evidence="4">
    <location>
        <begin position="46"/>
        <end position="362"/>
    </location>
</feature>
<dbReference type="InterPro" id="IPR029035">
    <property type="entry name" value="DHS-like_NAD/FAD-binding_dom"/>
</dbReference>
<dbReference type="InterPro" id="IPR050134">
    <property type="entry name" value="NAD-dep_sirtuin_deacylases"/>
</dbReference>
<evidence type="ECO:0000256" key="3">
    <source>
        <dbReference type="PROSITE-ProRule" id="PRU00236"/>
    </source>
</evidence>
<dbReference type="Proteomes" id="UP001153069">
    <property type="component" value="Unassembled WGS sequence"/>
</dbReference>
<keyword evidence="3" id="KW-0862">Zinc</keyword>
<gene>
    <name evidence="5" type="ORF">SEMRO_488_G153130.1</name>
</gene>